<feature type="domain" description="K Homology" evidence="4">
    <location>
        <begin position="107"/>
        <end position="171"/>
    </location>
</feature>
<dbReference type="PANTHER" id="PTHR10288">
    <property type="entry name" value="KH DOMAIN CONTAINING RNA BINDING PROTEIN"/>
    <property type="match status" value="1"/>
</dbReference>
<dbReference type="AlphaFoldDB" id="A0A9W9YV43"/>
<dbReference type="InterPro" id="IPR004087">
    <property type="entry name" value="KH_dom"/>
</dbReference>
<dbReference type="CDD" id="cd00105">
    <property type="entry name" value="KH-I"/>
    <property type="match status" value="1"/>
</dbReference>
<evidence type="ECO:0000256" key="1">
    <source>
        <dbReference type="ARBA" id="ARBA00022737"/>
    </source>
</evidence>
<evidence type="ECO:0000313" key="6">
    <source>
        <dbReference type="Proteomes" id="UP001163046"/>
    </source>
</evidence>
<sequence>MASRDLDRRRSNGSRERSAYGRLKKQNKEAIDSEFVEVPRDLKGHVIGRDGHFVKDIMKKSGTKISSGRDEEGFTISGHVDQRAYAKSLILEKVQEILSRENDAPRAPFGELVHIPAIYKGLVMGKGGDNLRNISTQTGAKVIRKDGEVHITSGTKQQRQQAKVFIGTIIAGARLRGVENEFNKVCRFIDGWNLPKNCELKLEKVQDYIVVPGSNVQYRLIPAEEYELQEFCSSSHDANYLLQITDDSLEALRTIKHQRVTDEDPKADMWCHFGAGLIRGPDEDEADDGEWSIDEATQKFQYSEEGNYWKVGFKEGVIIDEINLEENSCEKDTRGLYSKIRSVVFNSMCS</sequence>
<gene>
    <name evidence="5" type="primary">FUBP1</name>
    <name evidence="5" type="ORF">OS493_034937</name>
</gene>
<dbReference type="EMBL" id="MU826876">
    <property type="protein sequence ID" value="KAJ7369991.1"/>
    <property type="molecule type" value="Genomic_DNA"/>
</dbReference>
<protein>
    <submittedName>
        <fullName evidence="5">Far upstream element-binding protein 1</fullName>
    </submittedName>
</protein>
<feature type="domain" description="K Homology" evidence="4">
    <location>
        <begin position="30"/>
        <end position="95"/>
    </location>
</feature>
<accession>A0A9W9YV43</accession>
<name>A0A9W9YV43_9CNID</name>
<dbReference type="SMART" id="SM00322">
    <property type="entry name" value="KH"/>
    <property type="match status" value="2"/>
</dbReference>
<keyword evidence="6" id="KW-1185">Reference proteome</keyword>
<organism evidence="5 6">
    <name type="scientific">Desmophyllum pertusum</name>
    <dbReference type="NCBI Taxonomy" id="174260"/>
    <lineage>
        <taxon>Eukaryota</taxon>
        <taxon>Metazoa</taxon>
        <taxon>Cnidaria</taxon>
        <taxon>Anthozoa</taxon>
        <taxon>Hexacorallia</taxon>
        <taxon>Scleractinia</taxon>
        <taxon>Caryophylliina</taxon>
        <taxon>Caryophylliidae</taxon>
        <taxon>Desmophyllum</taxon>
    </lineage>
</organism>
<proteinExistence type="predicted"/>
<dbReference type="InterPro" id="IPR004088">
    <property type="entry name" value="KH_dom_type_1"/>
</dbReference>
<evidence type="ECO:0000256" key="3">
    <source>
        <dbReference type="SAM" id="MobiDB-lite"/>
    </source>
</evidence>
<feature type="region of interest" description="Disordered" evidence="3">
    <location>
        <begin position="1"/>
        <end position="21"/>
    </location>
</feature>
<keyword evidence="2" id="KW-0694">RNA-binding</keyword>
<dbReference type="Proteomes" id="UP001163046">
    <property type="component" value="Unassembled WGS sequence"/>
</dbReference>
<dbReference type="OrthoDB" id="10069557at2759"/>
<dbReference type="Pfam" id="PF00013">
    <property type="entry name" value="KH_1"/>
    <property type="match status" value="2"/>
</dbReference>
<comment type="caution">
    <text evidence="5">The sequence shown here is derived from an EMBL/GenBank/DDBJ whole genome shotgun (WGS) entry which is preliminary data.</text>
</comment>
<dbReference type="SUPFAM" id="SSF54791">
    <property type="entry name" value="Eukaryotic type KH-domain (KH-domain type I)"/>
    <property type="match status" value="2"/>
</dbReference>
<dbReference type="PROSITE" id="PS50084">
    <property type="entry name" value="KH_TYPE_1"/>
    <property type="match status" value="2"/>
</dbReference>
<dbReference type="GO" id="GO:0003723">
    <property type="term" value="F:RNA binding"/>
    <property type="evidence" value="ECO:0007669"/>
    <property type="project" value="UniProtKB-UniRule"/>
</dbReference>
<keyword evidence="1" id="KW-0677">Repeat</keyword>
<evidence type="ECO:0000313" key="5">
    <source>
        <dbReference type="EMBL" id="KAJ7369991.1"/>
    </source>
</evidence>
<evidence type="ECO:0000256" key="2">
    <source>
        <dbReference type="PROSITE-ProRule" id="PRU00117"/>
    </source>
</evidence>
<dbReference type="InterPro" id="IPR036612">
    <property type="entry name" value="KH_dom_type_1_sf"/>
</dbReference>
<feature type="compositionally biased region" description="Basic and acidic residues" evidence="3">
    <location>
        <begin position="1"/>
        <end position="19"/>
    </location>
</feature>
<evidence type="ECO:0000259" key="4">
    <source>
        <dbReference type="SMART" id="SM00322"/>
    </source>
</evidence>
<dbReference type="Gene3D" id="3.30.1370.10">
    <property type="entry name" value="K Homology domain, type 1"/>
    <property type="match status" value="2"/>
</dbReference>
<reference evidence="5" key="1">
    <citation type="submission" date="2023-01" db="EMBL/GenBank/DDBJ databases">
        <title>Genome assembly of the deep-sea coral Lophelia pertusa.</title>
        <authorList>
            <person name="Herrera S."/>
            <person name="Cordes E."/>
        </authorList>
    </citation>
    <scope>NUCLEOTIDE SEQUENCE</scope>
    <source>
        <strain evidence="5">USNM1676648</strain>
        <tissue evidence="5">Polyp</tissue>
    </source>
</reference>